<keyword evidence="2" id="KW-1185">Reference proteome</keyword>
<reference evidence="1" key="1">
    <citation type="submission" date="2022-04" db="EMBL/GenBank/DDBJ databases">
        <title>Chromosome-scale genome assembly of Holotrichia oblita Faldermann.</title>
        <authorList>
            <person name="Rongchong L."/>
        </authorList>
    </citation>
    <scope>NUCLEOTIDE SEQUENCE</scope>
    <source>
        <strain evidence="1">81SQS9</strain>
    </source>
</reference>
<comment type="caution">
    <text evidence="1">The sequence shown here is derived from an EMBL/GenBank/DDBJ whole genome shotgun (WGS) entry which is preliminary data.</text>
</comment>
<evidence type="ECO:0000313" key="2">
    <source>
        <dbReference type="Proteomes" id="UP001056778"/>
    </source>
</evidence>
<gene>
    <name evidence="1" type="ORF">MML48_5g00019314</name>
</gene>
<sequence length="1351" mass="152559">MRSLTIVFNILSIITIGNAAKILCVFPVSAHSHYTIGHSLAKGLAARGHQVTFAAPFEKKESIKNLKSVYLEDVKKQAEERFSKSSIFDIANVSAIVIIPFMSKMGLWFSEITYADKAIQTILNSNETYDAVITEAFATDALQGIAYHFNAPSILVTTIGPSTWTNYLTASPSVYSYISNPFLSFTQKMTFYQRIINILAAFLQTSFNSIYSFPQHEKILHKYVPDAPNLYELIKNTSLHLFNSDPVLHVPLPLAPNIVEIGGIHIEPPKKLPEDLQNFLDDSKEGVIYFSMGGNVKSKEFPQATRDAILRVFSKLKEKVLWKFEDDLPGKPKNVEIRKWLPQQDILAHSNVKLFITHGGLLGGIESLLHGVPVVGIPIFGDQALNMKNAVNRGYGISIPYKEFTEEKFSSALQEMLEILHAAKILVVFPFRAHSHWSIGNALVRGLAAKGHEVTFVTPYEEKETVKNVKSVFLSEVYRIGEEMRSDINLFEIFHMPSFLMIPFLGHMSLLAAEVTFADPAMEAILNSEETYDAVVIESFFADSLQGIGYKLKAPTILLTAFGPGILTNYLSANPDIYSHMPHPFSGYTQNMNFCERVSNYLIAMLQSLFNKLYFLPQQNKILHKFIPDAPNLYELNANISLQLFNSDPAINGPMPLLPNLVEVGGIHIQPPKKLPDDLQKLLDESKDGVIYFSLGGNLKSKDLPQERREEFLRVLSKLKQKILWKFEADDLPGKPPNVEVRKWLPQQDILAHPNIKLFITHGGLLSTTESLYHGVPVVGISVFGDQALNMRNAENRGYGISIPYKEFTEEKFANALDRMLKDSSYAKIAKEISVLLKDKTVSPLDKAVDSVEYVIRHKGAPHLKSVAHQLNCHFYIGESIVKALAEKGHHVTYVSPYKEKKAVENIKSVHLSELEKSITAMRSEMNVFDIFNLPPILFTFFVGNMNIGIAEKTMQDQAMQELLKSDQKFDVVILEWMINDYLQGIAHHFKAPSISATTFCPGIFTNYVSGNPSIYSHMPHVFSGYGQKMDFWERTGNFMFATIQNLYNKLYFIPQQERILHKYFPDAPSIYELNANISVHLFNSHPVINGPLPMLPNVIEIGGIHIQPPKKLPDDLQKYLDDSKDGLIYFSLGGNVKSKDLPQSHREAILRVLSKLKQRVLWKFEEDLAEKPANIEVRKWLPQQAILAHPNVKLFITHGGLLSTTESLNYGVPIVGISVFGDQAVNMKSAEARGFGISLPYKEFTEEKFASALDLVLNDSSYMESAKKISALLKDQFDTPAERVVHWVEYVIRHNGTSHLRSISHDLYWYQYYSIDVILFLVSINLITIKIVCVMYKKLCSRKKQKQKQN</sequence>
<evidence type="ECO:0000313" key="1">
    <source>
        <dbReference type="EMBL" id="KAI4462077.1"/>
    </source>
</evidence>
<accession>A0ACB9T5L4</accession>
<dbReference type="EMBL" id="CM043019">
    <property type="protein sequence ID" value="KAI4462077.1"/>
    <property type="molecule type" value="Genomic_DNA"/>
</dbReference>
<name>A0ACB9T5L4_HOLOL</name>
<protein>
    <submittedName>
        <fullName evidence="1">UDP-glucosyltransferase</fullName>
    </submittedName>
</protein>
<dbReference type="Proteomes" id="UP001056778">
    <property type="component" value="Chromosome 5"/>
</dbReference>
<organism evidence="1 2">
    <name type="scientific">Holotrichia oblita</name>
    <name type="common">Chafer beetle</name>
    <dbReference type="NCBI Taxonomy" id="644536"/>
    <lineage>
        <taxon>Eukaryota</taxon>
        <taxon>Metazoa</taxon>
        <taxon>Ecdysozoa</taxon>
        <taxon>Arthropoda</taxon>
        <taxon>Hexapoda</taxon>
        <taxon>Insecta</taxon>
        <taxon>Pterygota</taxon>
        <taxon>Neoptera</taxon>
        <taxon>Endopterygota</taxon>
        <taxon>Coleoptera</taxon>
        <taxon>Polyphaga</taxon>
        <taxon>Scarabaeiformia</taxon>
        <taxon>Scarabaeidae</taxon>
        <taxon>Melolonthinae</taxon>
        <taxon>Holotrichia</taxon>
    </lineage>
</organism>
<proteinExistence type="predicted"/>